<feature type="region of interest" description="Disordered" evidence="1">
    <location>
        <begin position="109"/>
        <end position="134"/>
    </location>
</feature>
<dbReference type="HOGENOM" id="CLU_934003_0_0_1"/>
<dbReference type="Proteomes" id="UP000053593">
    <property type="component" value="Unassembled WGS sequence"/>
</dbReference>
<accession>A0A0D0BC47</accession>
<keyword evidence="3" id="KW-1185">Reference proteome</keyword>
<proteinExistence type="predicted"/>
<evidence type="ECO:0000256" key="1">
    <source>
        <dbReference type="SAM" id="MobiDB-lite"/>
    </source>
</evidence>
<sequence length="298" mass="33075">MASTTQTLTQTDTIPTSILQGLKSDDPDTRTQSAVELRCYVASTMAQASQVDSKGGENAATLGHFWDAINRQIFDLIHSRDITENFGGLLAIDQLLLLDQYPELSRGTPTLIQVPDNDSESNCSETNEKSNTHLGLQSKQNLSRFYNYVLHILPKAYTTQPDSDPNLTLQLSASHTLGRILHILSSDSSTRNSEWNPEPAVKWSRIVNFQIASAIQLLHPSNTRYAGVLILQEFARHYPAYFRYDLEMSASGTSPSINVSNVSSARVIGSILISLQEHRPLVCEAIEEFLVCLASWHL</sequence>
<evidence type="ECO:0000313" key="2">
    <source>
        <dbReference type="EMBL" id="KIK61300.1"/>
    </source>
</evidence>
<organism evidence="2 3">
    <name type="scientific">Collybiopsis luxurians FD-317 M1</name>
    <dbReference type="NCBI Taxonomy" id="944289"/>
    <lineage>
        <taxon>Eukaryota</taxon>
        <taxon>Fungi</taxon>
        <taxon>Dikarya</taxon>
        <taxon>Basidiomycota</taxon>
        <taxon>Agaricomycotina</taxon>
        <taxon>Agaricomycetes</taxon>
        <taxon>Agaricomycetidae</taxon>
        <taxon>Agaricales</taxon>
        <taxon>Marasmiineae</taxon>
        <taxon>Omphalotaceae</taxon>
        <taxon>Collybiopsis</taxon>
        <taxon>Collybiopsis luxurians</taxon>
    </lineage>
</organism>
<protein>
    <submittedName>
        <fullName evidence="2">Uncharacterized protein</fullName>
    </submittedName>
</protein>
<dbReference type="SUPFAM" id="SSF48371">
    <property type="entry name" value="ARM repeat"/>
    <property type="match status" value="1"/>
</dbReference>
<evidence type="ECO:0000313" key="3">
    <source>
        <dbReference type="Proteomes" id="UP000053593"/>
    </source>
</evidence>
<dbReference type="InterPro" id="IPR016024">
    <property type="entry name" value="ARM-type_fold"/>
</dbReference>
<reference evidence="2 3" key="1">
    <citation type="submission" date="2014-04" db="EMBL/GenBank/DDBJ databases">
        <title>Evolutionary Origins and Diversification of the Mycorrhizal Mutualists.</title>
        <authorList>
            <consortium name="DOE Joint Genome Institute"/>
            <consortium name="Mycorrhizal Genomics Consortium"/>
            <person name="Kohler A."/>
            <person name="Kuo A."/>
            <person name="Nagy L.G."/>
            <person name="Floudas D."/>
            <person name="Copeland A."/>
            <person name="Barry K.W."/>
            <person name="Cichocki N."/>
            <person name="Veneault-Fourrey C."/>
            <person name="LaButti K."/>
            <person name="Lindquist E.A."/>
            <person name="Lipzen A."/>
            <person name="Lundell T."/>
            <person name="Morin E."/>
            <person name="Murat C."/>
            <person name="Riley R."/>
            <person name="Ohm R."/>
            <person name="Sun H."/>
            <person name="Tunlid A."/>
            <person name="Henrissat B."/>
            <person name="Grigoriev I.V."/>
            <person name="Hibbett D.S."/>
            <person name="Martin F."/>
        </authorList>
    </citation>
    <scope>NUCLEOTIDE SEQUENCE [LARGE SCALE GENOMIC DNA]</scope>
    <source>
        <strain evidence="2 3">FD-317 M1</strain>
    </source>
</reference>
<dbReference type="OrthoDB" id="3153429at2759"/>
<gene>
    <name evidence="2" type="ORF">GYMLUDRAFT_42876</name>
</gene>
<name>A0A0D0BC47_9AGAR</name>
<dbReference type="EMBL" id="KN834771">
    <property type="protein sequence ID" value="KIK61300.1"/>
    <property type="molecule type" value="Genomic_DNA"/>
</dbReference>
<dbReference type="AlphaFoldDB" id="A0A0D0BC47"/>